<dbReference type="InterPro" id="IPR036162">
    <property type="entry name" value="Resolvase-like_N_sf"/>
</dbReference>
<feature type="coiled-coil region" evidence="1">
    <location>
        <begin position="384"/>
        <end position="453"/>
    </location>
</feature>
<dbReference type="CDD" id="cd00338">
    <property type="entry name" value="Ser_Recombinase"/>
    <property type="match status" value="1"/>
</dbReference>
<dbReference type="GO" id="GO:0003677">
    <property type="term" value="F:DNA binding"/>
    <property type="evidence" value="ECO:0007669"/>
    <property type="project" value="InterPro"/>
</dbReference>
<dbReference type="Gene3D" id="3.40.50.1390">
    <property type="entry name" value="Resolvase, N-terminal catalytic domain"/>
    <property type="match status" value="1"/>
</dbReference>
<dbReference type="PANTHER" id="PTHR30461">
    <property type="entry name" value="DNA-INVERTASE FROM LAMBDOID PROPHAGE"/>
    <property type="match status" value="1"/>
</dbReference>
<dbReference type="InterPro" id="IPR038109">
    <property type="entry name" value="DNA_bind_recomb_sf"/>
</dbReference>
<evidence type="ECO:0000313" key="5">
    <source>
        <dbReference type="Proteomes" id="UP000347383"/>
    </source>
</evidence>
<dbReference type="SUPFAM" id="SSF53041">
    <property type="entry name" value="Resolvase-like"/>
    <property type="match status" value="1"/>
</dbReference>
<dbReference type="SMART" id="SM00857">
    <property type="entry name" value="Resolvase"/>
    <property type="match status" value="1"/>
</dbReference>
<dbReference type="GO" id="GO:0000150">
    <property type="term" value="F:DNA strand exchange activity"/>
    <property type="evidence" value="ECO:0007669"/>
    <property type="project" value="InterPro"/>
</dbReference>
<evidence type="ECO:0000259" key="3">
    <source>
        <dbReference type="PROSITE" id="PS51737"/>
    </source>
</evidence>
<dbReference type="Proteomes" id="UP000347383">
    <property type="component" value="Chromosome"/>
</dbReference>
<dbReference type="PANTHER" id="PTHR30461:SF23">
    <property type="entry name" value="DNA RECOMBINASE-RELATED"/>
    <property type="match status" value="1"/>
</dbReference>
<sequence>MKTIHKLERPKLPETPKLKVAAYARVSTASDEQLSSLKTQITHYENYIQKNYQWEYVGVYYDEGISGTKTDKRDGLHRLINDAEHGKIDLILTKSISRFSRNTVDCLNLVRKLTEIGVTMIFEKENINTSDMESELLLSILSSLAESESYSHSENMKWANRKRMAKGNYKGVPPYGYCRKGIDFHLVPDEAKVVEQIFQWTLNGLSMHQIASKLNVANITTKRGVKWQASGVSIILHNIVYTGTMIFQRYFNDEQFKKRKNNGELPMYRIDNNHPAIVSMEEYERVQEIIRIRATSKGNTKDGKNTNRYAFSKKVLCDKCGNTYKRIHTYWKGNTRKVQWGCKGHLKDKNSCDALPITDEKLKIAYLTMLNKLIFAHKVVLEPLLKQQSNAAELERASDEMSNKASEIDEKLEVLASLNASGIVSTKTSFEEQNKLQLELKNLQEEQQKIINSANGKSTQRIELEELYRFTKRSNMLTEWEELLFSRFADQVIVYNRQEVGFKLKCGLILKERLPE</sequence>
<dbReference type="Pfam" id="PF13408">
    <property type="entry name" value="Zn_ribbon_recom"/>
    <property type="match status" value="1"/>
</dbReference>
<feature type="domain" description="Recombinase" evidence="3">
    <location>
        <begin position="174"/>
        <end position="296"/>
    </location>
</feature>
<dbReference type="InterPro" id="IPR006119">
    <property type="entry name" value="Resolv_N"/>
</dbReference>
<dbReference type="InterPro" id="IPR025827">
    <property type="entry name" value="Zn_ribbon_recom_dom"/>
</dbReference>
<dbReference type="RefSeq" id="WP_155778519.1">
    <property type="nucleotide sequence ID" value="NZ_CP033165.1"/>
</dbReference>
<dbReference type="Pfam" id="PF07508">
    <property type="entry name" value="Recombinase"/>
    <property type="match status" value="1"/>
</dbReference>
<proteinExistence type="predicted"/>
<dbReference type="EMBL" id="CP033165">
    <property type="protein sequence ID" value="QGH02269.1"/>
    <property type="molecule type" value="Genomic_DNA"/>
</dbReference>
<organism evidence="4 5">
    <name type="scientific">Streptococcus dysgalactiae subsp. dysgalactiae</name>
    <dbReference type="NCBI Taxonomy" id="99822"/>
    <lineage>
        <taxon>Bacteria</taxon>
        <taxon>Bacillati</taxon>
        <taxon>Bacillota</taxon>
        <taxon>Bacilli</taxon>
        <taxon>Lactobacillales</taxon>
        <taxon>Streptococcaceae</taxon>
        <taxon>Streptococcus</taxon>
    </lineage>
</organism>
<protein>
    <submittedName>
        <fullName evidence="4">Recombinase family protein</fullName>
    </submittedName>
</protein>
<keyword evidence="1" id="KW-0175">Coiled coil</keyword>
<dbReference type="InterPro" id="IPR050639">
    <property type="entry name" value="SSR_resolvase"/>
</dbReference>
<dbReference type="AlphaFoldDB" id="A0A9X7RYJ1"/>
<dbReference type="Gene3D" id="3.90.1750.20">
    <property type="entry name" value="Putative Large Serine Recombinase, Chain B, Domain 2"/>
    <property type="match status" value="1"/>
</dbReference>
<dbReference type="Pfam" id="PF00239">
    <property type="entry name" value="Resolvase"/>
    <property type="match status" value="1"/>
</dbReference>
<dbReference type="PROSITE" id="PS51736">
    <property type="entry name" value="RECOMBINASES_3"/>
    <property type="match status" value="1"/>
</dbReference>
<evidence type="ECO:0000259" key="2">
    <source>
        <dbReference type="PROSITE" id="PS51736"/>
    </source>
</evidence>
<feature type="domain" description="Resolvase/invertase-type recombinase catalytic" evidence="2">
    <location>
        <begin position="19"/>
        <end position="167"/>
    </location>
</feature>
<dbReference type="InterPro" id="IPR011109">
    <property type="entry name" value="DNA_bind_recombinase_dom"/>
</dbReference>
<evidence type="ECO:0000313" key="4">
    <source>
        <dbReference type="EMBL" id="QGH02269.1"/>
    </source>
</evidence>
<name>A0A9X7RYJ1_STRDY</name>
<evidence type="ECO:0000256" key="1">
    <source>
        <dbReference type="SAM" id="Coils"/>
    </source>
</evidence>
<dbReference type="PROSITE" id="PS51737">
    <property type="entry name" value="RECOMBINASE_DNA_BIND"/>
    <property type="match status" value="1"/>
</dbReference>
<reference evidence="4 5" key="1">
    <citation type="submission" date="2018-10" db="EMBL/GenBank/DDBJ databases">
        <title>Comparative Genomics Analysis of the Streptococcus dysgalactiae subspecies dysgalactiae.</title>
        <authorList>
            <person name="Koh T.H."/>
            <person name="Abdul Rahman N."/>
            <person name="Sessions O.M."/>
        </authorList>
    </citation>
    <scope>NUCLEOTIDE SEQUENCE [LARGE SCALE GENOMIC DNA]</scope>
    <source>
        <strain evidence="4 5">DB60705-15</strain>
    </source>
</reference>
<accession>A0A9X7RYJ1</accession>
<gene>
    <name evidence="4" type="ORF">EA457_06800</name>
</gene>